<dbReference type="GO" id="GO:0008483">
    <property type="term" value="F:transaminase activity"/>
    <property type="evidence" value="ECO:0007669"/>
    <property type="project" value="UniProtKB-KW"/>
</dbReference>
<dbReference type="SUPFAM" id="SSF53383">
    <property type="entry name" value="PLP-dependent transferases"/>
    <property type="match status" value="1"/>
</dbReference>
<gene>
    <name evidence="5" type="ORF">ACFSXZ_28730</name>
</gene>
<protein>
    <submittedName>
        <fullName evidence="5">Aminotransferase class III-fold pyridoxal phosphate-dependent enzyme</fullName>
    </submittedName>
</protein>
<dbReference type="PANTHER" id="PTHR43713:SF3">
    <property type="entry name" value="GLUTAMATE-1-SEMIALDEHYDE 2,1-AMINOMUTASE 1, CHLOROPLASTIC-RELATED"/>
    <property type="match status" value="1"/>
</dbReference>
<dbReference type="Gene3D" id="3.90.1150.10">
    <property type="entry name" value="Aspartate Aminotransferase, domain 1"/>
    <property type="match status" value="1"/>
</dbReference>
<organism evidence="5 6">
    <name type="scientific">Amycolatopsis pigmentata</name>
    <dbReference type="NCBI Taxonomy" id="450801"/>
    <lineage>
        <taxon>Bacteria</taxon>
        <taxon>Bacillati</taxon>
        <taxon>Actinomycetota</taxon>
        <taxon>Actinomycetes</taxon>
        <taxon>Pseudonocardiales</taxon>
        <taxon>Pseudonocardiaceae</taxon>
        <taxon>Amycolatopsis</taxon>
    </lineage>
</organism>
<evidence type="ECO:0000313" key="5">
    <source>
        <dbReference type="EMBL" id="MFD2420323.1"/>
    </source>
</evidence>
<name>A0ABW5FZ10_9PSEU</name>
<dbReference type="EMBL" id="JBHUKR010000017">
    <property type="protein sequence ID" value="MFD2420323.1"/>
    <property type="molecule type" value="Genomic_DNA"/>
</dbReference>
<reference evidence="6" key="1">
    <citation type="journal article" date="2019" name="Int. J. Syst. Evol. Microbiol.">
        <title>The Global Catalogue of Microorganisms (GCM) 10K type strain sequencing project: providing services to taxonomists for standard genome sequencing and annotation.</title>
        <authorList>
            <consortium name="The Broad Institute Genomics Platform"/>
            <consortium name="The Broad Institute Genome Sequencing Center for Infectious Disease"/>
            <person name="Wu L."/>
            <person name="Ma J."/>
        </authorList>
    </citation>
    <scope>NUCLEOTIDE SEQUENCE [LARGE SCALE GENOMIC DNA]</scope>
    <source>
        <strain evidence="6">CGMCC 4.7645</strain>
    </source>
</reference>
<comment type="cofactor">
    <cofactor evidence="1">
        <name>pyridoxal 5'-phosphate</name>
        <dbReference type="ChEBI" id="CHEBI:597326"/>
    </cofactor>
</comment>
<sequence>MSDTSLVAPPSLTTDALLRSRAEAVVPGGMYGHLALPTLTGIPQYIERANGSRLWDVDGNEYVDLMCGWGPVILGYRDAVVEAAAEAQRAKGDCLNGPSPVMIELAEIFVATVEHADWAMFAKNGTDATTMCCTIARAKTGRKKILVAEGAYHGAAPWATPNPTGVPAEDRANRIPYVYNDIESVRAAVTDHADEIAAILACPFRHYAGLEQPLVDEDFARDLRDICDEIGAALILDDVRAGFRMHHGSSWEPIGVLPDLSAWCKAVANGYPISAVTGNDDYRDAAASIFVTGSFWMSAVPMAAAVATITELGKRDAVGRMAVVGEQLRAGIRASAERYGFAVSSTGPVQIPTLLFTNDTKYQLAKALSYEALARGVYTHPARNWFISAAMTDADLDMALTGLDGAFQAVRKAYPDAS</sequence>
<dbReference type="InterPro" id="IPR015422">
    <property type="entry name" value="PyrdxlP-dep_Trfase_small"/>
</dbReference>
<keyword evidence="3" id="KW-0045">Antibiotic biosynthesis</keyword>
<keyword evidence="6" id="KW-1185">Reference proteome</keyword>
<keyword evidence="5" id="KW-0032">Aminotransferase</keyword>
<dbReference type="RefSeq" id="WP_378268346.1">
    <property type="nucleotide sequence ID" value="NZ_JBHUKR010000017.1"/>
</dbReference>
<evidence type="ECO:0000256" key="1">
    <source>
        <dbReference type="ARBA" id="ARBA00001933"/>
    </source>
</evidence>
<proteinExistence type="inferred from homology"/>
<keyword evidence="5" id="KW-0808">Transferase</keyword>
<dbReference type="InterPro" id="IPR015424">
    <property type="entry name" value="PyrdxlP-dep_Trfase"/>
</dbReference>
<keyword evidence="2 4" id="KW-0663">Pyridoxal phosphate</keyword>
<evidence type="ECO:0000313" key="6">
    <source>
        <dbReference type="Proteomes" id="UP001597417"/>
    </source>
</evidence>
<dbReference type="Proteomes" id="UP001597417">
    <property type="component" value="Unassembled WGS sequence"/>
</dbReference>
<dbReference type="Pfam" id="PF00202">
    <property type="entry name" value="Aminotran_3"/>
    <property type="match status" value="1"/>
</dbReference>
<comment type="caution">
    <text evidence="5">The sequence shown here is derived from an EMBL/GenBank/DDBJ whole genome shotgun (WGS) entry which is preliminary data.</text>
</comment>
<accession>A0ABW5FZ10</accession>
<evidence type="ECO:0000256" key="4">
    <source>
        <dbReference type="RuleBase" id="RU003560"/>
    </source>
</evidence>
<dbReference type="PANTHER" id="PTHR43713">
    <property type="entry name" value="GLUTAMATE-1-SEMIALDEHYDE 2,1-AMINOMUTASE"/>
    <property type="match status" value="1"/>
</dbReference>
<dbReference type="InterPro" id="IPR015421">
    <property type="entry name" value="PyrdxlP-dep_Trfase_major"/>
</dbReference>
<dbReference type="InterPro" id="IPR005814">
    <property type="entry name" value="Aminotrans_3"/>
</dbReference>
<evidence type="ECO:0000256" key="2">
    <source>
        <dbReference type="ARBA" id="ARBA00022898"/>
    </source>
</evidence>
<comment type="similarity">
    <text evidence="4">Belongs to the class-III pyridoxal-phosphate-dependent aminotransferase family.</text>
</comment>
<dbReference type="Gene3D" id="3.40.640.10">
    <property type="entry name" value="Type I PLP-dependent aspartate aminotransferase-like (Major domain)"/>
    <property type="match status" value="1"/>
</dbReference>
<evidence type="ECO:0000256" key="3">
    <source>
        <dbReference type="ARBA" id="ARBA00023194"/>
    </source>
</evidence>